<dbReference type="Proteomes" id="UP000290092">
    <property type="component" value="Unassembled WGS sequence"/>
</dbReference>
<sequence length="152" mass="17692">MKNKFTTILIIAFFSINLYAHNMAGFEMVLKPLKDDLLKIEAKMKNSSRKLYGNKVQLVSMVDNRVLLEGYLQEKKDLIVKIPKESYWVYIYIEDNDIVQEGPAPINGFKIIVQSQKNKAFKYCLYLSLLFLILAGFIAMKKIRVYKKLKNS</sequence>
<evidence type="ECO:0000313" key="2">
    <source>
        <dbReference type="EMBL" id="RXK16229.1"/>
    </source>
</evidence>
<organism evidence="2 3">
    <name type="scientific">Malaciobacter mytili LMG 24559</name>
    <dbReference type="NCBI Taxonomy" id="1032238"/>
    <lineage>
        <taxon>Bacteria</taxon>
        <taxon>Pseudomonadati</taxon>
        <taxon>Campylobacterota</taxon>
        <taxon>Epsilonproteobacteria</taxon>
        <taxon>Campylobacterales</taxon>
        <taxon>Arcobacteraceae</taxon>
        <taxon>Malaciobacter</taxon>
    </lineage>
</organism>
<evidence type="ECO:0000313" key="3">
    <source>
        <dbReference type="Proteomes" id="UP000290092"/>
    </source>
</evidence>
<dbReference type="RefSeq" id="WP_114841538.1">
    <property type="nucleotide sequence ID" value="NZ_CP031219.1"/>
</dbReference>
<keyword evidence="3" id="KW-1185">Reference proteome</keyword>
<gene>
    <name evidence="2" type="ORF">CP985_04415</name>
</gene>
<reference evidence="2 3" key="1">
    <citation type="submission" date="2017-09" db="EMBL/GenBank/DDBJ databases">
        <title>Genomics of the genus Arcobacter.</title>
        <authorList>
            <person name="Perez-Cataluna A."/>
            <person name="Figueras M.J."/>
            <person name="Salas-Masso N."/>
        </authorList>
    </citation>
    <scope>NUCLEOTIDE SEQUENCE [LARGE SCALE GENOMIC DNA]</scope>
    <source>
        <strain evidence="2 3">CECT 7386</strain>
    </source>
</reference>
<comment type="caution">
    <text evidence="2">The sequence shown here is derived from an EMBL/GenBank/DDBJ whole genome shotgun (WGS) entry which is preliminary data.</text>
</comment>
<dbReference type="AlphaFoldDB" id="A0AAX2AHP1"/>
<dbReference type="EMBL" id="NXID01000012">
    <property type="protein sequence ID" value="RXK16229.1"/>
    <property type="molecule type" value="Genomic_DNA"/>
</dbReference>
<dbReference type="KEGG" id="amyt:AMYT_1089"/>
<proteinExistence type="predicted"/>
<accession>A0AAX2AHP1</accession>
<feature type="transmembrane region" description="Helical" evidence="1">
    <location>
        <begin position="120"/>
        <end position="140"/>
    </location>
</feature>
<protein>
    <submittedName>
        <fullName evidence="2">Uncharacterized protein</fullName>
    </submittedName>
</protein>
<keyword evidence="1" id="KW-1133">Transmembrane helix</keyword>
<keyword evidence="1" id="KW-0472">Membrane</keyword>
<evidence type="ECO:0000256" key="1">
    <source>
        <dbReference type="SAM" id="Phobius"/>
    </source>
</evidence>
<keyword evidence="1" id="KW-0812">Transmembrane</keyword>
<name>A0AAX2AHP1_9BACT</name>